<dbReference type="AlphaFoldDB" id="A0A151X5K8"/>
<dbReference type="SUPFAM" id="SSF57184">
    <property type="entry name" value="Growth factor receptor domain"/>
    <property type="match status" value="1"/>
</dbReference>
<gene>
    <name evidence="11" type="ORF">ALC60_05442</name>
</gene>
<evidence type="ECO:0000256" key="4">
    <source>
        <dbReference type="ARBA" id="ARBA00022729"/>
    </source>
</evidence>
<dbReference type="PROSITE" id="PS00010">
    <property type="entry name" value="ASX_HYDROXYL"/>
    <property type="match status" value="2"/>
</dbReference>
<reference evidence="11 12" key="1">
    <citation type="submission" date="2015-09" db="EMBL/GenBank/DDBJ databases">
        <title>Trachymyrmex zeteki WGS genome.</title>
        <authorList>
            <person name="Nygaard S."/>
            <person name="Hu H."/>
            <person name="Boomsma J."/>
            <person name="Zhang G."/>
        </authorList>
    </citation>
    <scope>NUCLEOTIDE SEQUENCE [LARGE SCALE GENOMIC DNA]</scope>
    <source>
        <strain evidence="11">Tzet28-1</strain>
        <tissue evidence="11">Whole body</tissue>
    </source>
</reference>
<organism evidence="11 12">
    <name type="scientific">Mycetomoellerius zeteki</name>
    <dbReference type="NCBI Taxonomy" id="64791"/>
    <lineage>
        <taxon>Eukaryota</taxon>
        <taxon>Metazoa</taxon>
        <taxon>Ecdysozoa</taxon>
        <taxon>Arthropoda</taxon>
        <taxon>Hexapoda</taxon>
        <taxon>Insecta</taxon>
        <taxon>Pterygota</taxon>
        <taxon>Neoptera</taxon>
        <taxon>Endopterygota</taxon>
        <taxon>Hymenoptera</taxon>
        <taxon>Apocrita</taxon>
        <taxon>Aculeata</taxon>
        <taxon>Formicoidea</taxon>
        <taxon>Formicidae</taxon>
        <taxon>Myrmicinae</taxon>
        <taxon>Mycetomoellerius</taxon>
    </lineage>
</organism>
<dbReference type="STRING" id="64791.A0A151X5K8"/>
<feature type="domain" description="EGF-like" evidence="10">
    <location>
        <begin position="1"/>
        <end position="37"/>
    </location>
</feature>
<comment type="subcellular location">
    <subcellularLocation>
        <location evidence="1">Secreted</location>
    </subcellularLocation>
</comment>
<evidence type="ECO:0000256" key="8">
    <source>
        <dbReference type="ARBA" id="ARBA00023180"/>
    </source>
</evidence>
<feature type="non-terminal residue" evidence="11">
    <location>
        <position position="1"/>
    </location>
</feature>
<evidence type="ECO:0000256" key="6">
    <source>
        <dbReference type="ARBA" id="ARBA00022837"/>
    </source>
</evidence>
<dbReference type="SMART" id="SM00179">
    <property type="entry name" value="EGF_CA"/>
    <property type="match status" value="2"/>
</dbReference>
<dbReference type="Proteomes" id="UP000075809">
    <property type="component" value="Unassembled WGS sequence"/>
</dbReference>
<dbReference type="InterPro" id="IPR001881">
    <property type="entry name" value="EGF-like_Ca-bd_dom"/>
</dbReference>
<evidence type="ECO:0000313" key="11">
    <source>
        <dbReference type="EMBL" id="KYQ55691.1"/>
    </source>
</evidence>
<dbReference type="InterPro" id="IPR000152">
    <property type="entry name" value="EGF-type_Asp/Asn_hydroxyl_site"/>
</dbReference>
<accession>A0A151X5K8</accession>
<dbReference type="InterPro" id="IPR049883">
    <property type="entry name" value="NOTCH1_EGF-like"/>
</dbReference>
<evidence type="ECO:0000256" key="3">
    <source>
        <dbReference type="ARBA" id="ARBA00022536"/>
    </source>
</evidence>
<evidence type="ECO:0000313" key="12">
    <source>
        <dbReference type="Proteomes" id="UP000075809"/>
    </source>
</evidence>
<dbReference type="GO" id="GO:0005509">
    <property type="term" value="F:calcium ion binding"/>
    <property type="evidence" value="ECO:0007669"/>
    <property type="project" value="InterPro"/>
</dbReference>
<keyword evidence="5" id="KW-0677">Repeat</keyword>
<dbReference type="Gene3D" id="2.10.25.10">
    <property type="entry name" value="Laminin"/>
    <property type="match status" value="2"/>
</dbReference>
<dbReference type="Pfam" id="PF12947">
    <property type="entry name" value="EGF_3"/>
    <property type="match status" value="1"/>
</dbReference>
<evidence type="ECO:0000256" key="7">
    <source>
        <dbReference type="ARBA" id="ARBA00023157"/>
    </source>
</evidence>
<evidence type="ECO:0000256" key="2">
    <source>
        <dbReference type="ARBA" id="ARBA00022525"/>
    </source>
</evidence>
<dbReference type="PANTHER" id="PTHR24039:SF28">
    <property type="entry name" value="EGF-LIKE DOMAIN-CONTAINING PROTEIN"/>
    <property type="match status" value="1"/>
</dbReference>
<keyword evidence="12" id="KW-1185">Reference proteome</keyword>
<dbReference type="PROSITE" id="PS50026">
    <property type="entry name" value="EGF_3"/>
    <property type="match status" value="2"/>
</dbReference>
<comment type="caution">
    <text evidence="9">Lacks conserved residue(s) required for the propagation of feature annotation.</text>
</comment>
<keyword evidence="3 9" id="KW-0245">EGF-like domain</keyword>
<keyword evidence="2" id="KW-0964">Secreted</keyword>
<evidence type="ECO:0000256" key="5">
    <source>
        <dbReference type="ARBA" id="ARBA00022737"/>
    </source>
</evidence>
<dbReference type="PANTHER" id="PTHR24039">
    <property type="entry name" value="FIBRILLIN-RELATED"/>
    <property type="match status" value="1"/>
</dbReference>
<keyword evidence="6" id="KW-0106">Calcium</keyword>
<proteinExistence type="predicted"/>
<dbReference type="Pfam" id="PF07645">
    <property type="entry name" value="EGF_CA"/>
    <property type="match status" value="1"/>
</dbReference>
<evidence type="ECO:0000256" key="9">
    <source>
        <dbReference type="PROSITE-ProRule" id="PRU00076"/>
    </source>
</evidence>
<name>A0A151X5K8_9HYME</name>
<dbReference type="InterPro" id="IPR009030">
    <property type="entry name" value="Growth_fac_rcpt_cys_sf"/>
</dbReference>
<dbReference type="EMBL" id="KQ982498">
    <property type="protein sequence ID" value="KYQ55691.1"/>
    <property type="molecule type" value="Genomic_DNA"/>
</dbReference>
<evidence type="ECO:0000256" key="1">
    <source>
        <dbReference type="ARBA" id="ARBA00004613"/>
    </source>
</evidence>
<dbReference type="InterPro" id="IPR024731">
    <property type="entry name" value="NELL2-like_EGF"/>
</dbReference>
<dbReference type="CDD" id="cd00054">
    <property type="entry name" value="EGF_CA"/>
    <property type="match status" value="2"/>
</dbReference>
<sequence>VNECEESSPCGAESECVNTEGSYECRCHVGYRMDPAHGCVDVNECIGGDACAANARYVNECERNPCGENAECIDTVGSFACSCKTDYTGDPFKECSG</sequence>
<keyword evidence="8" id="KW-0325">Glycoprotein</keyword>
<dbReference type="InterPro" id="IPR000742">
    <property type="entry name" value="EGF"/>
</dbReference>
<dbReference type="FunFam" id="2.10.25.10:FF:000014">
    <property type="entry name" value="Latent-transforming growth factor beta-binding protein 3"/>
    <property type="match status" value="1"/>
</dbReference>
<keyword evidence="4" id="KW-0732">Signal</keyword>
<dbReference type="FunFam" id="2.10.25.10:FF:000038">
    <property type="entry name" value="Fibrillin 2"/>
    <property type="match status" value="1"/>
</dbReference>
<evidence type="ECO:0000259" key="10">
    <source>
        <dbReference type="PROSITE" id="PS50026"/>
    </source>
</evidence>
<feature type="domain" description="EGF-like" evidence="10">
    <location>
        <begin position="57"/>
        <end position="96"/>
    </location>
</feature>
<protein>
    <submittedName>
        <fullName evidence="11">Latent-transforming growth factor beta-binding protein 4</fullName>
    </submittedName>
</protein>
<dbReference type="GO" id="GO:0005576">
    <property type="term" value="C:extracellular region"/>
    <property type="evidence" value="ECO:0007669"/>
    <property type="project" value="UniProtKB-SubCell"/>
</dbReference>
<dbReference type="SMART" id="SM00181">
    <property type="entry name" value="EGF"/>
    <property type="match status" value="2"/>
</dbReference>
<keyword evidence="7" id="KW-1015">Disulfide bond</keyword>